<sequence>MSAVATAGVDFFRVDRSGPTKKLLTSAALLIAAGASGVGAHLMHRLRPNVGFAVSLAGGAIMLAGLVLGFGTMATMLFENVYLAIRPEGLLIHDNGNETSIAWDDLERIEADEGEGYVIIHRREGEALRFHAGLAKGDIVARVQDARRKSTIALLKGRVVG</sequence>
<organism evidence="2 3">
    <name type="scientific">Labilithrix luteola</name>
    <dbReference type="NCBI Taxonomy" id="1391654"/>
    <lineage>
        <taxon>Bacteria</taxon>
        <taxon>Pseudomonadati</taxon>
        <taxon>Myxococcota</taxon>
        <taxon>Polyangia</taxon>
        <taxon>Polyangiales</taxon>
        <taxon>Labilitrichaceae</taxon>
        <taxon>Labilithrix</taxon>
    </lineage>
</organism>
<accession>A0A0K1Q8G1</accession>
<dbReference type="EMBL" id="CP012333">
    <property type="protein sequence ID" value="AKV01947.1"/>
    <property type="molecule type" value="Genomic_DNA"/>
</dbReference>
<gene>
    <name evidence="2" type="ORF">AKJ09_08610</name>
</gene>
<feature type="transmembrane region" description="Helical" evidence="1">
    <location>
        <begin position="50"/>
        <end position="78"/>
    </location>
</feature>
<reference evidence="2 3" key="1">
    <citation type="submission" date="2015-08" db="EMBL/GenBank/DDBJ databases">
        <authorList>
            <person name="Babu N.S."/>
            <person name="Beckwith C.J."/>
            <person name="Beseler K.G."/>
            <person name="Brison A."/>
            <person name="Carone J.V."/>
            <person name="Caskin T.P."/>
            <person name="Diamond M."/>
            <person name="Durham M.E."/>
            <person name="Foxe J.M."/>
            <person name="Go M."/>
            <person name="Henderson B.A."/>
            <person name="Jones I.B."/>
            <person name="McGettigan J.A."/>
            <person name="Micheletti S.J."/>
            <person name="Nasrallah M.E."/>
            <person name="Ortiz D."/>
            <person name="Piller C.R."/>
            <person name="Privatt S.R."/>
            <person name="Schneider S.L."/>
            <person name="Sharp S."/>
            <person name="Smith T.C."/>
            <person name="Stanton J.D."/>
            <person name="Ullery H.E."/>
            <person name="Wilson R.J."/>
            <person name="Serrano M.G."/>
            <person name="Buck G."/>
            <person name="Lee V."/>
            <person name="Wang Y."/>
            <person name="Carvalho R."/>
            <person name="Voegtly L."/>
            <person name="Shi R."/>
            <person name="Duckworth R."/>
            <person name="Johnson A."/>
            <person name="Loviza R."/>
            <person name="Walstead R."/>
            <person name="Shah Z."/>
            <person name="Kiflezghi M."/>
            <person name="Wade K."/>
            <person name="Ball S.L."/>
            <person name="Bradley K.W."/>
            <person name="Asai D.J."/>
            <person name="Bowman C.A."/>
            <person name="Russell D.A."/>
            <person name="Pope W.H."/>
            <person name="Jacobs-Sera D."/>
            <person name="Hendrix R.W."/>
            <person name="Hatfull G.F."/>
        </authorList>
    </citation>
    <scope>NUCLEOTIDE SEQUENCE [LARGE SCALE GENOMIC DNA]</scope>
    <source>
        <strain evidence="2 3">DSM 27648</strain>
    </source>
</reference>
<dbReference type="AlphaFoldDB" id="A0A0K1Q8G1"/>
<evidence type="ECO:0000256" key="1">
    <source>
        <dbReference type="SAM" id="Phobius"/>
    </source>
</evidence>
<evidence type="ECO:0000313" key="2">
    <source>
        <dbReference type="EMBL" id="AKV01947.1"/>
    </source>
</evidence>
<keyword evidence="1" id="KW-0472">Membrane</keyword>
<keyword evidence="3" id="KW-1185">Reference proteome</keyword>
<evidence type="ECO:0000313" key="3">
    <source>
        <dbReference type="Proteomes" id="UP000064967"/>
    </source>
</evidence>
<dbReference type="Proteomes" id="UP000064967">
    <property type="component" value="Chromosome"/>
</dbReference>
<protein>
    <submittedName>
        <fullName evidence="2">Uncharacterized protein</fullName>
    </submittedName>
</protein>
<keyword evidence="1" id="KW-0812">Transmembrane</keyword>
<proteinExistence type="predicted"/>
<name>A0A0K1Q8G1_9BACT</name>
<feature type="transmembrane region" description="Helical" evidence="1">
    <location>
        <begin position="23"/>
        <end position="44"/>
    </location>
</feature>
<keyword evidence="1" id="KW-1133">Transmembrane helix</keyword>
<dbReference type="KEGG" id="llu:AKJ09_08610"/>